<evidence type="ECO:0000313" key="7">
    <source>
        <dbReference type="EMBL" id="KOH44446.1"/>
    </source>
</evidence>
<dbReference type="InterPro" id="IPR007627">
    <property type="entry name" value="RNA_pol_sigma70_r2"/>
</dbReference>
<evidence type="ECO:0008006" key="9">
    <source>
        <dbReference type="Google" id="ProtNLM"/>
    </source>
</evidence>
<feature type="domain" description="RNA polymerase sigma-70 region 2" evidence="5">
    <location>
        <begin position="15"/>
        <end position="78"/>
    </location>
</feature>
<protein>
    <recommendedName>
        <fullName evidence="9">RNA polymerase sigma-70 factor</fullName>
    </recommendedName>
</protein>
<dbReference type="Gene3D" id="1.10.10.10">
    <property type="entry name" value="Winged helix-like DNA-binding domain superfamily/Winged helix DNA-binding domain"/>
    <property type="match status" value="1"/>
</dbReference>
<dbReference type="GO" id="GO:0003677">
    <property type="term" value="F:DNA binding"/>
    <property type="evidence" value="ECO:0007669"/>
    <property type="project" value="InterPro"/>
</dbReference>
<evidence type="ECO:0000256" key="2">
    <source>
        <dbReference type="ARBA" id="ARBA00023015"/>
    </source>
</evidence>
<dbReference type="CDD" id="cd06171">
    <property type="entry name" value="Sigma70_r4"/>
    <property type="match status" value="1"/>
</dbReference>
<evidence type="ECO:0000259" key="5">
    <source>
        <dbReference type="Pfam" id="PF04542"/>
    </source>
</evidence>
<dbReference type="RefSeq" id="WP_053184108.1">
    <property type="nucleotide sequence ID" value="NZ_LGIA01000161.1"/>
</dbReference>
<comment type="caution">
    <text evidence="7">The sequence shown here is derived from an EMBL/GenBank/DDBJ whole genome shotgun (WGS) entry which is preliminary data.</text>
</comment>
<keyword evidence="8" id="KW-1185">Reference proteome</keyword>
<dbReference type="InterPro" id="IPR013325">
    <property type="entry name" value="RNA_pol_sigma_r2"/>
</dbReference>
<dbReference type="InterPro" id="IPR013249">
    <property type="entry name" value="RNA_pol_sigma70_r4_t2"/>
</dbReference>
<dbReference type="InterPro" id="IPR036388">
    <property type="entry name" value="WH-like_DNA-bd_sf"/>
</dbReference>
<dbReference type="InterPro" id="IPR039425">
    <property type="entry name" value="RNA_pol_sigma-70-like"/>
</dbReference>
<reference evidence="8" key="1">
    <citation type="submission" date="2015-07" db="EMBL/GenBank/DDBJ databases">
        <title>Genome sequencing of Sunxiuqinia dokdonensis strain SK.</title>
        <authorList>
            <person name="Ahn S."/>
            <person name="Kim B.-C."/>
        </authorList>
    </citation>
    <scope>NUCLEOTIDE SEQUENCE [LARGE SCALE GENOMIC DNA]</scope>
    <source>
        <strain evidence="8">SK</strain>
    </source>
</reference>
<sequence length="168" mass="20108">MTAEERNNNWFRQVFDKHYKAIRNFVYYLSGDLSLADDLTQDVFLFLWEERDKINDETVKSYLFTIAKNRYFKHHQKKTIRLNFVNKLINEPNHESPEFVLELKEFDQKLQSAIAEIPDKTRAIFLMSRIDQMTYSEIATVMQLSNKAVEKHMSKALQLLRQKVDKKL</sequence>
<proteinExistence type="inferred from homology"/>
<keyword evidence="3" id="KW-0731">Sigma factor</keyword>
<dbReference type="NCBIfam" id="TIGR02985">
    <property type="entry name" value="Sig70_bacteroi1"/>
    <property type="match status" value="1"/>
</dbReference>
<evidence type="ECO:0000256" key="1">
    <source>
        <dbReference type="ARBA" id="ARBA00010641"/>
    </source>
</evidence>
<dbReference type="Proteomes" id="UP000036958">
    <property type="component" value="Unassembled WGS sequence"/>
</dbReference>
<dbReference type="SUPFAM" id="SSF88659">
    <property type="entry name" value="Sigma3 and sigma4 domains of RNA polymerase sigma factors"/>
    <property type="match status" value="1"/>
</dbReference>
<dbReference type="Pfam" id="PF04542">
    <property type="entry name" value="Sigma70_r2"/>
    <property type="match status" value="1"/>
</dbReference>
<dbReference type="PANTHER" id="PTHR43133">
    <property type="entry name" value="RNA POLYMERASE ECF-TYPE SIGMA FACTO"/>
    <property type="match status" value="1"/>
</dbReference>
<dbReference type="Gene3D" id="1.10.1740.10">
    <property type="match status" value="1"/>
</dbReference>
<dbReference type="NCBIfam" id="TIGR02937">
    <property type="entry name" value="sigma70-ECF"/>
    <property type="match status" value="1"/>
</dbReference>
<dbReference type="InterPro" id="IPR014284">
    <property type="entry name" value="RNA_pol_sigma-70_dom"/>
</dbReference>
<dbReference type="PANTHER" id="PTHR43133:SF46">
    <property type="entry name" value="RNA POLYMERASE SIGMA-70 FACTOR ECF SUBFAMILY"/>
    <property type="match status" value="1"/>
</dbReference>
<evidence type="ECO:0000259" key="6">
    <source>
        <dbReference type="Pfam" id="PF08281"/>
    </source>
</evidence>
<dbReference type="STRING" id="1409788.NC99_26760"/>
<dbReference type="GO" id="GO:0016987">
    <property type="term" value="F:sigma factor activity"/>
    <property type="evidence" value="ECO:0007669"/>
    <property type="project" value="UniProtKB-KW"/>
</dbReference>
<keyword evidence="2" id="KW-0805">Transcription regulation</keyword>
<dbReference type="InterPro" id="IPR013324">
    <property type="entry name" value="RNA_pol_sigma_r3/r4-like"/>
</dbReference>
<evidence type="ECO:0000256" key="3">
    <source>
        <dbReference type="ARBA" id="ARBA00023082"/>
    </source>
</evidence>
<keyword evidence="4" id="KW-0804">Transcription</keyword>
<comment type="similarity">
    <text evidence="1">Belongs to the sigma-70 factor family. ECF subfamily.</text>
</comment>
<dbReference type="AlphaFoldDB" id="A0A0L8V7M1"/>
<dbReference type="SUPFAM" id="SSF88946">
    <property type="entry name" value="Sigma2 domain of RNA polymerase sigma factors"/>
    <property type="match status" value="1"/>
</dbReference>
<organism evidence="7 8">
    <name type="scientific">Sunxiuqinia dokdonensis</name>
    <dbReference type="NCBI Taxonomy" id="1409788"/>
    <lineage>
        <taxon>Bacteria</taxon>
        <taxon>Pseudomonadati</taxon>
        <taxon>Bacteroidota</taxon>
        <taxon>Bacteroidia</taxon>
        <taxon>Marinilabiliales</taxon>
        <taxon>Prolixibacteraceae</taxon>
        <taxon>Sunxiuqinia</taxon>
    </lineage>
</organism>
<dbReference type="EMBL" id="LGIA01000161">
    <property type="protein sequence ID" value="KOH44446.1"/>
    <property type="molecule type" value="Genomic_DNA"/>
</dbReference>
<dbReference type="Pfam" id="PF08281">
    <property type="entry name" value="Sigma70_r4_2"/>
    <property type="match status" value="1"/>
</dbReference>
<dbReference type="InterPro" id="IPR014327">
    <property type="entry name" value="RNA_pol_sigma70_bacteroid"/>
</dbReference>
<gene>
    <name evidence="7" type="ORF">NC99_26760</name>
</gene>
<dbReference type="OrthoDB" id="9782991at2"/>
<evidence type="ECO:0000256" key="4">
    <source>
        <dbReference type="ARBA" id="ARBA00023163"/>
    </source>
</evidence>
<evidence type="ECO:0000313" key="8">
    <source>
        <dbReference type="Proteomes" id="UP000036958"/>
    </source>
</evidence>
<feature type="domain" description="RNA polymerase sigma factor 70 region 4 type 2" evidence="6">
    <location>
        <begin position="108"/>
        <end position="160"/>
    </location>
</feature>
<dbReference type="GO" id="GO:0006352">
    <property type="term" value="P:DNA-templated transcription initiation"/>
    <property type="evidence" value="ECO:0007669"/>
    <property type="project" value="InterPro"/>
</dbReference>
<name>A0A0L8V7M1_9BACT</name>
<accession>A0A0L8V7M1</accession>